<dbReference type="AlphaFoldDB" id="A0A512IGQ7"/>
<evidence type="ECO:0000256" key="1">
    <source>
        <dbReference type="ARBA" id="ARBA00005417"/>
    </source>
</evidence>
<dbReference type="InterPro" id="IPR003439">
    <property type="entry name" value="ABC_transporter-like_ATP-bd"/>
</dbReference>
<evidence type="ECO:0000256" key="4">
    <source>
        <dbReference type="ARBA" id="ARBA00022840"/>
    </source>
</evidence>
<dbReference type="Gene3D" id="3.40.50.300">
    <property type="entry name" value="P-loop containing nucleotide triphosphate hydrolases"/>
    <property type="match status" value="1"/>
</dbReference>
<keyword evidence="4" id="KW-0067">ATP-binding</keyword>
<dbReference type="InterPro" id="IPR027417">
    <property type="entry name" value="P-loop_NTPase"/>
</dbReference>
<dbReference type="SMART" id="SM00382">
    <property type="entry name" value="AAA"/>
    <property type="match status" value="1"/>
</dbReference>
<dbReference type="Pfam" id="PF00005">
    <property type="entry name" value="ABC_tran"/>
    <property type="match status" value="1"/>
</dbReference>
<dbReference type="CDD" id="cd03257">
    <property type="entry name" value="ABC_NikE_OppD_transporters"/>
    <property type="match status" value="1"/>
</dbReference>
<proteinExistence type="inferred from homology"/>
<comment type="caution">
    <text evidence="6">The sequence shown here is derived from an EMBL/GenBank/DDBJ whole genome shotgun (WGS) entry which is preliminary data.</text>
</comment>
<dbReference type="GO" id="GO:0055085">
    <property type="term" value="P:transmembrane transport"/>
    <property type="evidence" value="ECO:0007669"/>
    <property type="project" value="UniProtKB-ARBA"/>
</dbReference>
<evidence type="ECO:0000259" key="5">
    <source>
        <dbReference type="PROSITE" id="PS50893"/>
    </source>
</evidence>
<dbReference type="PROSITE" id="PS00211">
    <property type="entry name" value="ABC_TRANSPORTER_1"/>
    <property type="match status" value="1"/>
</dbReference>
<keyword evidence="2" id="KW-0813">Transport</keyword>
<dbReference type="RefSeq" id="WP_084271555.1">
    <property type="nucleotide sequence ID" value="NZ_BJZS01000100.1"/>
</dbReference>
<dbReference type="PROSITE" id="PS50893">
    <property type="entry name" value="ABC_TRANSPORTER_2"/>
    <property type="match status" value="1"/>
</dbReference>
<sequence>MIRPAGPTTLRGTGLTRTYRTRSGEVTAVCGVELEVREGEALGVVGPSGSGKSTLLSLLLAVERPDRGEVLFNGAPLTGRQQIRRARQAVQYIPQDPASSLDPRRSVERQLREPLRRFRVPGDHSRLVRDALEQVGLGTEHLDRRAHELSGGQAQRVAIARALVTRPRILLADEAVSGLDLPLRNQVLDLLQDQHVRGGLGLLFISHDLTAVRSLCERALVLDHGQVVEEGPADRLLESPRHPTTRQLVDAVPRLPA</sequence>
<comment type="similarity">
    <text evidence="1">Belongs to the ABC transporter superfamily.</text>
</comment>
<name>A0A512IGQ7_9MICC</name>
<protein>
    <recommendedName>
        <fullName evidence="5">ABC transporter domain-containing protein</fullName>
    </recommendedName>
</protein>
<dbReference type="InterPro" id="IPR050319">
    <property type="entry name" value="ABC_transp_ATP-bind"/>
</dbReference>
<organism evidence="6 7">
    <name type="scientific">Kocuria turfanensis</name>
    <dbReference type="NCBI Taxonomy" id="388357"/>
    <lineage>
        <taxon>Bacteria</taxon>
        <taxon>Bacillati</taxon>
        <taxon>Actinomycetota</taxon>
        <taxon>Actinomycetes</taxon>
        <taxon>Micrococcales</taxon>
        <taxon>Micrococcaceae</taxon>
        <taxon>Kocuria</taxon>
    </lineage>
</organism>
<evidence type="ECO:0000256" key="2">
    <source>
        <dbReference type="ARBA" id="ARBA00022448"/>
    </source>
</evidence>
<dbReference type="PANTHER" id="PTHR43776:SF7">
    <property type="entry name" value="D,D-DIPEPTIDE TRANSPORT ATP-BINDING PROTEIN DDPF-RELATED"/>
    <property type="match status" value="1"/>
</dbReference>
<dbReference type="PANTHER" id="PTHR43776">
    <property type="entry name" value="TRANSPORT ATP-BINDING PROTEIN"/>
    <property type="match status" value="1"/>
</dbReference>
<evidence type="ECO:0000256" key="3">
    <source>
        <dbReference type="ARBA" id="ARBA00022741"/>
    </source>
</evidence>
<dbReference type="EMBL" id="BJZS01000100">
    <property type="protein sequence ID" value="GEO96909.1"/>
    <property type="molecule type" value="Genomic_DNA"/>
</dbReference>
<evidence type="ECO:0000313" key="6">
    <source>
        <dbReference type="EMBL" id="GEO96909.1"/>
    </source>
</evidence>
<dbReference type="GO" id="GO:0016887">
    <property type="term" value="F:ATP hydrolysis activity"/>
    <property type="evidence" value="ECO:0007669"/>
    <property type="project" value="InterPro"/>
</dbReference>
<accession>A0A512IGQ7</accession>
<keyword evidence="3" id="KW-0547">Nucleotide-binding</keyword>
<dbReference type="Proteomes" id="UP000321103">
    <property type="component" value="Unassembled WGS sequence"/>
</dbReference>
<gene>
    <name evidence="6" type="ORF">KTU01_30320</name>
</gene>
<dbReference type="InterPro" id="IPR003593">
    <property type="entry name" value="AAA+_ATPase"/>
</dbReference>
<feature type="domain" description="ABC transporter" evidence="5">
    <location>
        <begin position="10"/>
        <end position="249"/>
    </location>
</feature>
<dbReference type="STRING" id="388357.GCA_001580365_02001"/>
<dbReference type="SUPFAM" id="SSF52540">
    <property type="entry name" value="P-loop containing nucleoside triphosphate hydrolases"/>
    <property type="match status" value="1"/>
</dbReference>
<keyword evidence="7" id="KW-1185">Reference proteome</keyword>
<dbReference type="InterPro" id="IPR017871">
    <property type="entry name" value="ABC_transporter-like_CS"/>
</dbReference>
<reference evidence="6 7" key="1">
    <citation type="submission" date="2019-07" db="EMBL/GenBank/DDBJ databases">
        <title>Whole genome shotgun sequence of Kocuria turfanensis NBRC 107627.</title>
        <authorList>
            <person name="Hosoyama A."/>
            <person name="Uohara A."/>
            <person name="Ohji S."/>
            <person name="Ichikawa N."/>
        </authorList>
    </citation>
    <scope>NUCLEOTIDE SEQUENCE [LARGE SCALE GENOMIC DNA]</scope>
    <source>
        <strain evidence="6 7">NBRC 107627</strain>
    </source>
</reference>
<evidence type="ECO:0000313" key="7">
    <source>
        <dbReference type="Proteomes" id="UP000321103"/>
    </source>
</evidence>
<dbReference type="GO" id="GO:0005524">
    <property type="term" value="F:ATP binding"/>
    <property type="evidence" value="ECO:0007669"/>
    <property type="project" value="UniProtKB-KW"/>
</dbReference>